<evidence type="ECO:0000313" key="1">
    <source>
        <dbReference type="EMBL" id="MBC1459328.1"/>
    </source>
</evidence>
<dbReference type="EMBL" id="JAARQN010000026">
    <property type="protein sequence ID" value="MBC1459328.1"/>
    <property type="molecule type" value="Genomic_DNA"/>
</dbReference>
<name>A0A841Z163_9LIST</name>
<dbReference type="GO" id="GO:0003677">
    <property type="term" value="F:DNA binding"/>
    <property type="evidence" value="ECO:0007669"/>
    <property type="project" value="UniProtKB-KW"/>
</dbReference>
<sequence>MPKLFKMKAVAKELQVILEYAYKLVNSGLLPSLKLPTSKVREEALTEFKAKYEGYDLSNLEEIKAIELGSIGVEDDD</sequence>
<comment type="caution">
    <text evidence="1">The sequence shown here is derived from an EMBL/GenBank/DDBJ whole genome shotgun (WGS) entry which is preliminary data.</text>
</comment>
<reference evidence="1 2" key="1">
    <citation type="submission" date="2020-03" db="EMBL/GenBank/DDBJ databases">
        <title>Soil Listeria distribution.</title>
        <authorList>
            <person name="Liao J."/>
            <person name="Wiedmann M."/>
        </authorList>
    </citation>
    <scope>NUCLEOTIDE SEQUENCE [LARGE SCALE GENOMIC DNA]</scope>
    <source>
        <strain evidence="1 2">FSL L7-1614</strain>
    </source>
</reference>
<gene>
    <name evidence="1" type="ORF">HB850_16445</name>
</gene>
<dbReference type="AlphaFoldDB" id="A0A841Z163"/>
<evidence type="ECO:0000313" key="2">
    <source>
        <dbReference type="Proteomes" id="UP000569903"/>
    </source>
</evidence>
<protein>
    <submittedName>
        <fullName evidence="1">DNA-binding protein</fullName>
    </submittedName>
</protein>
<accession>A0A841Z163</accession>
<keyword evidence="1" id="KW-0238">DNA-binding</keyword>
<dbReference type="Proteomes" id="UP000569903">
    <property type="component" value="Unassembled WGS sequence"/>
</dbReference>
<proteinExistence type="predicted"/>
<organism evidence="1 2">
    <name type="scientific">Listeria newyorkensis</name>
    <dbReference type="NCBI Taxonomy" id="1497681"/>
    <lineage>
        <taxon>Bacteria</taxon>
        <taxon>Bacillati</taxon>
        <taxon>Bacillota</taxon>
        <taxon>Bacilli</taxon>
        <taxon>Bacillales</taxon>
        <taxon>Listeriaceae</taxon>
        <taxon>Listeria</taxon>
    </lineage>
</organism>
<dbReference type="RefSeq" id="WP_185390432.1">
    <property type="nucleotide sequence ID" value="NZ_JAARQN010000026.1"/>
</dbReference>